<organism evidence="2">
    <name type="scientific">uncultured Thermomicrobiales bacterium</name>
    <dbReference type="NCBI Taxonomy" id="1645740"/>
    <lineage>
        <taxon>Bacteria</taxon>
        <taxon>Pseudomonadati</taxon>
        <taxon>Thermomicrobiota</taxon>
        <taxon>Thermomicrobia</taxon>
        <taxon>Thermomicrobiales</taxon>
        <taxon>environmental samples</taxon>
    </lineage>
</organism>
<evidence type="ECO:0008006" key="3">
    <source>
        <dbReference type="Google" id="ProtNLM"/>
    </source>
</evidence>
<dbReference type="GO" id="GO:0005886">
    <property type="term" value="C:plasma membrane"/>
    <property type="evidence" value="ECO:0007669"/>
    <property type="project" value="TreeGrafter"/>
</dbReference>
<feature type="transmembrane region" description="Helical" evidence="1">
    <location>
        <begin position="69"/>
        <end position="89"/>
    </location>
</feature>
<evidence type="ECO:0000313" key="2">
    <source>
        <dbReference type="EMBL" id="CAA9551040.1"/>
    </source>
</evidence>
<keyword evidence="1" id="KW-0472">Membrane</keyword>
<dbReference type="PANTHER" id="PTHR34821:SF2">
    <property type="entry name" value="INNER MEMBRANE PROTEIN YDCZ"/>
    <property type="match status" value="1"/>
</dbReference>
<keyword evidence="1" id="KW-0812">Transmembrane</keyword>
<dbReference type="AlphaFoldDB" id="A0A6J4UL79"/>
<reference evidence="2" key="1">
    <citation type="submission" date="2020-02" db="EMBL/GenBank/DDBJ databases">
        <authorList>
            <person name="Meier V. D."/>
        </authorList>
    </citation>
    <scope>NUCLEOTIDE SEQUENCE</scope>
    <source>
        <strain evidence="2">AVDCRST_MAG70</strain>
    </source>
</reference>
<dbReference type="PANTHER" id="PTHR34821">
    <property type="entry name" value="INNER MEMBRANE PROTEIN YDCZ"/>
    <property type="match status" value="1"/>
</dbReference>
<proteinExistence type="predicted"/>
<dbReference type="Pfam" id="PF04657">
    <property type="entry name" value="DMT_YdcZ"/>
    <property type="match status" value="1"/>
</dbReference>
<sequence length="146" mass="15547">MVWVLAVVAVAMGMTLPVQAVINGRLRTTLDDPIRAGLVSVLVSSALMVVLAAATWQPMPSGWVMASPWWVWTGGLIGALYVLGSLALVSRLGAAFLFALLVVGQMLSSVVVDHYGWLGVPVHAVNPWRLLGATFLVAGVVLIRRF</sequence>
<name>A0A6J4UL79_9BACT</name>
<keyword evidence="1" id="KW-1133">Transmembrane helix</keyword>
<feature type="transmembrane region" description="Helical" evidence="1">
    <location>
        <begin position="6"/>
        <end position="24"/>
    </location>
</feature>
<dbReference type="InterPro" id="IPR006750">
    <property type="entry name" value="YdcZ"/>
</dbReference>
<feature type="transmembrane region" description="Helical" evidence="1">
    <location>
        <begin position="127"/>
        <end position="143"/>
    </location>
</feature>
<feature type="transmembrane region" description="Helical" evidence="1">
    <location>
        <begin position="96"/>
        <end position="115"/>
    </location>
</feature>
<gene>
    <name evidence="2" type="ORF">AVDCRST_MAG70-925</name>
</gene>
<evidence type="ECO:0000256" key="1">
    <source>
        <dbReference type="SAM" id="Phobius"/>
    </source>
</evidence>
<dbReference type="EMBL" id="CADCWH010000142">
    <property type="protein sequence ID" value="CAA9551040.1"/>
    <property type="molecule type" value="Genomic_DNA"/>
</dbReference>
<accession>A0A6J4UL79</accession>
<feature type="transmembrane region" description="Helical" evidence="1">
    <location>
        <begin position="36"/>
        <end position="57"/>
    </location>
</feature>
<protein>
    <recommendedName>
        <fullName evidence="3">Integral membrane protein</fullName>
    </recommendedName>
</protein>